<dbReference type="EMBL" id="CP019640">
    <property type="protein sequence ID" value="AQQ54528.1"/>
    <property type="molecule type" value="Genomic_DNA"/>
</dbReference>
<keyword evidence="1" id="KW-0472">Membrane</keyword>
<feature type="transmembrane region" description="Helical" evidence="1">
    <location>
        <begin position="225"/>
        <end position="242"/>
    </location>
</feature>
<dbReference type="OrthoDB" id="21325at2"/>
<feature type="transmembrane region" description="Helical" evidence="1">
    <location>
        <begin position="112"/>
        <end position="133"/>
    </location>
</feature>
<reference evidence="2 3" key="1">
    <citation type="submission" date="2017-02" db="EMBL/GenBank/DDBJ databases">
        <title>The complete genomic sequence of a novel cold adapted crude oil-degrading bacterium Planococcus qaidamina Y42.</title>
        <authorList>
            <person name="Yang R."/>
        </authorList>
    </citation>
    <scope>NUCLEOTIDE SEQUENCE [LARGE SCALE GENOMIC DNA]</scope>
    <source>
        <strain evidence="2 3">Y42</strain>
    </source>
</reference>
<dbReference type="AlphaFoldDB" id="A0A1Q2L244"/>
<feature type="transmembrane region" description="Helical" evidence="1">
    <location>
        <begin position="79"/>
        <end position="100"/>
    </location>
</feature>
<feature type="transmembrane region" description="Helical" evidence="1">
    <location>
        <begin position="37"/>
        <end position="59"/>
    </location>
</feature>
<dbReference type="RefSeq" id="WP_077590422.1">
    <property type="nucleotide sequence ID" value="NZ_CP019640.1"/>
</dbReference>
<feature type="transmembrane region" description="Helical" evidence="1">
    <location>
        <begin position="172"/>
        <end position="190"/>
    </location>
</feature>
<accession>A0A1Q2L244</accession>
<feature type="transmembrane region" description="Helical" evidence="1">
    <location>
        <begin position="139"/>
        <end position="160"/>
    </location>
</feature>
<sequence>MTTTNWISLLFIIGLIILHFSEKYLNLSTKDPRSKLLSFAGGATIAYSFIFLIPELAHYNDVLKRLIGSESWLAFFEEYTYTLAFLGLLIYYGLDLLMSARKKKTGDTGNGLFAVHIAAFFFYNFFIGYLLVIQDFKSYWAMIVFFIALGLHFIASDHSLKAIHEEDYDKYGRWFLVAAIFAGWLTAVLFNPSEAFAAVGISFLAGGLLFNTFKDDVREGSSHNYWAFAGGAVLIAFLYMLTH</sequence>
<evidence type="ECO:0000313" key="2">
    <source>
        <dbReference type="EMBL" id="AQQ54528.1"/>
    </source>
</evidence>
<keyword evidence="3" id="KW-1185">Reference proteome</keyword>
<dbReference type="Proteomes" id="UP000188184">
    <property type="component" value="Chromosome"/>
</dbReference>
<evidence type="ECO:0008006" key="4">
    <source>
        <dbReference type="Google" id="ProtNLM"/>
    </source>
</evidence>
<evidence type="ECO:0000313" key="3">
    <source>
        <dbReference type="Proteomes" id="UP000188184"/>
    </source>
</evidence>
<organism evidence="2 3">
    <name type="scientific">Planococcus lenghuensis</name>
    <dbReference type="NCBI Taxonomy" id="2213202"/>
    <lineage>
        <taxon>Bacteria</taxon>
        <taxon>Bacillati</taxon>
        <taxon>Bacillota</taxon>
        <taxon>Bacilli</taxon>
        <taxon>Bacillales</taxon>
        <taxon>Caryophanaceae</taxon>
        <taxon>Planococcus</taxon>
    </lineage>
</organism>
<gene>
    <name evidence="2" type="ORF">B0X71_16405</name>
</gene>
<proteinExistence type="predicted"/>
<dbReference type="KEGG" id="pmar:B0X71_16405"/>
<keyword evidence="1" id="KW-0812">Transmembrane</keyword>
<keyword evidence="1" id="KW-1133">Transmembrane helix</keyword>
<protein>
    <recommendedName>
        <fullName evidence="4">ZIP Zinc transporter</fullName>
    </recommendedName>
</protein>
<evidence type="ECO:0000256" key="1">
    <source>
        <dbReference type="SAM" id="Phobius"/>
    </source>
</evidence>
<feature type="transmembrane region" description="Helical" evidence="1">
    <location>
        <begin position="6"/>
        <end position="25"/>
    </location>
</feature>
<feature type="transmembrane region" description="Helical" evidence="1">
    <location>
        <begin position="196"/>
        <end position="213"/>
    </location>
</feature>
<name>A0A1Q2L244_9BACL</name>